<feature type="transmembrane region" description="Helical" evidence="5">
    <location>
        <begin position="54"/>
        <end position="71"/>
    </location>
</feature>
<name>A0ABW1UJP8_9LACO</name>
<keyword evidence="4" id="KW-0572">Peptidoglycan-anchor</keyword>
<proteinExistence type="predicted"/>
<evidence type="ECO:0000256" key="1">
    <source>
        <dbReference type="ARBA" id="ARBA00022512"/>
    </source>
</evidence>
<keyword evidence="3" id="KW-0732">Signal</keyword>
<dbReference type="EMBL" id="JBHSSB010000030">
    <property type="protein sequence ID" value="MFC6295627.1"/>
    <property type="molecule type" value="Genomic_DNA"/>
</dbReference>
<evidence type="ECO:0000259" key="6">
    <source>
        <dbReference type="Pfam" id="PF00746"/>
    </source>
</evidence>
<evidence type="ECO:0000256" key="3">
    <source>
        <dbReference type="ARBA" id="ARBA00022729"/>
    </source>
</evidence>
<reference evidence="8" key="1">
    <citation type="journal article" date="2019" name="Int. J. Syst. Evol. Microbiol.">
        <title>The Global Catalogue of Microorganisms (GCM) 10K type strain sequencing project: providing services to taxonomists for standard genome sequencing and annotation.</title>
        <authorList>
            <consortium name="The Broad Institute Genomics Platform"/>
            <consortium name="The Broad Institute Genome Sequencing Center for Infectious Disease"/>
            <person name="Wu L."/>
            <person name="Ma J."/>
        </authorList>
    </citation>
    <scope>NUCLEOTIDE SEQUENCE [LARGE SCALE GENOMIC DNA]</scope>
    <source>
        <strain evidence="8">CCM 8934</strain>
    </source>
</reference>
<organism evidence="7 8">
    <name type="scientific">Lactiplantibacillus daoliensis</name>
    <dbReference type="NCBI Taxonomy" id="2559916"/>
    <lineage>
        <taxon>Bacteria</taxon>
        <taxon>Bacillati</taxon>
        <taxon>Bacillota</taxon>
        <taxon>Bacilli</taxon>
        <taxon>Lactobacillales</taxon>
        <taxon>Lactobacillaceae</taxon>
        <taxon>Lactiplantibacillus</taxon>
    </lineage>
</organism>
<comment type="caution">
    <text evidence="7">The sequence shown here is derived from an EMBL/GenBank/DDBJ whole genome shotgun (WGS) entry which is preliminary data.</text>
</comment>
<dbReference type="Proteomes" id="UP001596227">
    <property type="component" value="Unassembled WGS sequence"/>
</dbReference>
<sequence>MPSPTTPVLPVKPVDEPTAVTVPVTPTVAKTVVASKATTHKTAQTLPQTDESESVWLMAIGWLMFMLAGWFETRRKRA</sequence>
<evidence type="ECO:0000313" key="8">
    <source>
        <dbReference type="Proteomes" id="UP001596227"/>
    </source>
</evidence>
<accession>A0ABW1UJP8</accession>
<evidence type="ECO:0000313" key="7">
    <source>
        <dbReference type="EMBL" id="MFC6295627.1"/>
    </source>
</evidence>
<evidence type="ECO:0000256" key="2">
    <source>
        <dbReference type="ARBA" id="ARBA00022525"/>
    </source>
</evidence>
<keyword evidence="8" id="KW-1185">Reference proteome</keyword>
<keyword evidence="2" id="KW-0964">Secreted</keyword>
<dbReference type="Pfam" id="PF00746">
    <property type="entry name" value="Gram_pos_anchor"/>
    <property type="match status" value="1"/>
</dbReference>
<keyword evidence="5" id="KW-1133">Transmembrane helix</keyword>
<keyword evidence="5" id="KW-0812">Transmembrane</keyword>
<keyword evidence="1" id="KW-0134">Cell wall</keyword>
<feature type="domain" description="Gram-positive cocci surface proteins LPxTG" evidence="6">
    <location>
        <begin position="40"/>
        <end position="77"/>
    </location>
</feature>
<evidence type="ECO:0000256" key="4">
    <source>
        <dbReference type="ARBA" id="ARBA00023088"/>
    </source>
</evidence>
<dbReference type="InterPro" id="IPR019931">
    <property type="entry name" value="LPXTG_anchor"/>
</dbReference>
<gene>
    <name evidence="7" type="ORF">ACFQH1_10490</name>
</gene>
<dbReference type="RefSeq" id="WP_137608019.1">
    <property type="nucleotide sequence ID" value="NZ_BJDH01000010.1"/>
</dbReference>
<dbReference type="NCBIfam" id="TIGR01167">
    <property type="entry name" value="LPXTG_anchor"/>
    <property type="match status" value="1"/>
</dbReference>
<protein>
    <submittedName>
        <fullName evidence="7">LPXTG cell wall anchor domain-containing protein</fullName>
    </submittedName>
</protein>
<keyword evidence="5" id="KW-0472">Membrane</keyword>
<evidence type="ECO:0000256" key="5">
    <source>
        <dbReference type="SAM" id="Phobius"/>
    </source>
</evidence>